<reference evidence="2" key="1">
    <citation type="submission" date="2022-10" db="EMBL/GenBank/DDBJ databases">
        <title>Genome assembly of Pristionchus species.</title>
        <authorList>
            <person name="Yoshida K."/>
            <person name="Sommer R.J."/>
        </authorList>
    </citation>
    <scope>NUCLEOTIDE SEQUENCE [LARGE SCALE GENOMIC DNA]</scope>
    <source>
        <strain evidence="2">RS5460</strain>
    </source>
</reference>
<protein>
    <submittedName>
        <fullName evidence="1">Uncharacterized protein</fullName>
    </submittedName>
</protein>
<evidence type="ECO:0000313" key="1">
    <source>
        <dbReference type="EMBL" id="GMR44608.1"/>
    </source>
</evidence>
<sequence>SSIYDGICWLGGETRSGSEPAAHAAFDRHLRASRIRAELRSRLRQCPLLRSHSVPSSGSGSIRSVQIRLLGRQLRQHPLSGRYRSHHVHYRRPAGYCRGLRPATRLHHRISLSAGHVHQRGRLAVHLDHPGQDTAVCRLPILSPS</sequence>
<gene>
    <name evidence="1" type="ORF">PMAYCL1PPCAC_14803</name>
</gene>
<keyword evidence="2" id="KW-1185">Reference proteome</keyword>
<comment type="caution">
    <text evidence="1">The sequence shown here is derived from an EMBL/GenBank/DDBJ whole genome shotgun (WGS) entry which is preliminary data.</text>
</comment>
<dbReference type="EMBL" id="BTRK01000004">
    <property type="protein sequence ID" value="GMR44608.1"/>
    <property type="molecule type" value="Genomic_DNA"/>
</dbReference>
<organism evidence="1 2">
    <name type="scientific">Pristionchus mayeri</name>
    <dbReference type="NCBI Taxonomy" id="1317129"/>
    <lineage>
        <taxon>Eukaryota</taxon>
        <taxon>Metazoa</taxon>
        <taxon>Ecdysozoa</taxon>
        <taxon>Nematoda</taxon>
        <taxon>Chromadorea</taxon>
        <taxon>Rhabditida</taxon>
        <taxon>Rhabditina</taxon>
        <taxon>Diplogasteromorpha</taxon>
        <taxon>Diplogasteroidea</taxon>
        <taxon>Neodiplogasteridae</taxon>
        <taxon>Pristionchus</taxon>
    </lineage>
</organism>
<proteinExistence type="predicted"/>
<name>A0AAN5HX74_9BILA</name>
<dbReference type="Proteomes" id="UP001328107">
    <property type="component" value="Unassembled WGS sequence"/>
</dbReference>
<feature type="non-terminal residue" evidence="1">
    <location>
        <position position="1"/>
    </location>
</feature>
<accession>A0AAN5HX74</accession>
<evidence type="ECO:0000313" key="2">
    <source>
        <dbReference type="Proteomes" id="UP001328107"/>
    </source>
</evidence>
<dbReference type="AlphaFoldDB" id="A0AAN5HX74"/>